<feature type="compositionally biased region" description="Polar residues" evidence="6">
    <location>
        <begin position="1084"/>
        <end position="1093"/>
    </location>
</feature>
<dbReference type="InterPro" id="IPR000742">
    <property type="entry name" value="EGF"/>
</dbReference>
<feature type="compositionally biased region" description="Basic and acidic residues" evidence="6">
    <location>
        <begin position="206"/>
        <end position="217"/>
    </location>
</feature>
<dbReference type="PROSITE" id="PS00022">
    <property type="entry name" value="EGF_1"/>
    <property type="match status" value="1"/>
</dbReference>
<feature type="region of interest" description="Disordered" evidence="6">
    <location>
        <begin position="1084"/>
        <end position="1106"/>
    </location>
</feature>
<dbReference type="InterPro" id="IPR000152">
    <property type="entry name" value="EGF-type_Asp/Asn_hydroxyl_site"/>
</dbReference>
<protein>
    <submittedName>
        <fullName evidence="9">Uncharacterized protein</fullName>
    </submittedName>
</protein>
<dbReference type="PANTHER" id="PTHR24033:SF151">
    <property type="entry name" value="NOTCH 2"/>
    <property type="match status" value="1"/>
</dbReference>
<evidence type="ECO:0000313" key="9">
    <source>
        <dbReference type="EMBL" id="CAF4923657.1"/>
    </source>
</evidence>
<keyword evidence="1 5" id="KW-0245">EGF-like domain</keyword>
<dbReference type="SMART" id="SM00181">
    <property type="entry name" value="EGF"/>
    <property type="match status" value="3"/>
</dbReference>
<feature type="region of interest" description="Disordered" evidence="6">
    <location>
        <begin position="284"/>
        <end position="311"/>
    </location>
</feature>
<gene>
    <name evidence="9" type="ORF">PMACD_LOCUS13250</name>
</gene>
<dbReference type="OrthoDB" id="10040649at2759"/>
<dbReference type="InterPro" id="IPR051830">
    <property type="entry name" value="NOTCH_homolog"/>
</dbReference>
<feature type="region of interest" description="Disordered" evidence="6">
    <location>
        <begin position="2442"/>
        <end position="2463"/>
    </location>
</feature>
<feature type="region of interest" description="Disordered" evidence="6">
    <location>
        <begin position="1686"/>
        <end position="1735"/>
    </location>
</feature>
<feature type="compositionally biased region" description="Polar residues" evidence="6">
    <location>
        <begin position="508"/>
        <end position="520"/>
    </location>
</feature>
<evidence type="ECO:0000256" key="5">
    <source>
        <dbReference type="PROSITE-ProRule" id="PRU00076"/>
    </source>
</evidence>
<dbReference type="InterPro" id="IPR018097">
    <property type="entry name" value="EGF_Ca-bd_CS"/>
</dbReference>
<evidence type="ECO:0000256" key="2">
    <source>
        <dbReference type="ARBA" id="ARBA00022729"/>
    </source>
</evidence>
<evidence type="ECO:0000256" key="3">
    <source>
        <dbReference type="ARBA" id="ARBA00022737"/>
    </source>
</evidence>
<dbReference type="FunFam" id="2.10.25.10:FF:000038">
    <property type="entry name" value="Fibrillin 2"/>
    <property type="match status" value="1"/>
</dbReference>
<feature type="domain" description="EGF-like" evidence="8">
    <location>
        <begin position="2317"/>
        <end position="2351"/>
    </location>
</feature>
<dbReference type="InterPro" id="IPR036364">
    <property type="entry name" value="SEA_dom_sf"/>
</dbReference>
<keyword evidence="4 5" id="KW-1015">Disulfide bond</keyword>
<dbReference type="Proteomes" id="UP000663880">
    <property type="component" value="Unassembled WGS sequence"/>
</dbReference>
<dbReference type="Gene3D" id="2.10.25.10">
    <property type="entry name" value="Laminin"/>
    <property type="match status" value="1"/>
</dbReference>
<dbReference type="PANTHER" id="PTHR24033">
    <property type="entry name" value="EGF-LIKE DOMAIN-CONTAINING PROTEIN"/>
    <property type="match status" value="1"/>
</dbReference>
<feature type="disulfide bond" evidence="5">
    <location>
        <begin position="2341"/>
        <end position="2350"/>
    </location>
</feature>
<comment type="caution">
    <text evidence="9">The sequence shown here is derived from an EMBL/GenBank/DDBJ whole genome shotgun (WGS) entry which is preliminary data.</text>
</comment>
<dbReference type="InterPro" id="IPR049883">
    <property type="entry name" value="NOTCH1_EGF-like"/>
</dbReference>
<proteinExistence type="predicted"/>
<feature type="region of interest" description="Disordered" evidence="6">
    <location>
        <begin position="198"/>
        <end position="217"/>
    </location>
</feature>
<feature type="compositionally biased region" description="Basic and acidic residues" evidence="6">
    <location>
        <begin position="1095"/>
        <end position="1105"/>
    </location>
</feature>
<dbReference type="PROSITE" id="PS50026">
    <property type="entry name" value="EGF_3"/>
    <property type="match status" value="2"/>
</dbReference>
<feature type="compositionally biased region" description="Low complexity" evidence="6">
    <location>
        <begin position="291"/>
        <end position="300"/>
    </location>
</feature>
<dbReference type="InterPro" id="IPR009030">
    <property type="entry name" value="Growth_fac_rcpt_cys_sf"/>
</dbReference>
<feature type="region of interest" description="Disordered" evidence="6">
    <location>
        <begin position="488"/>
        <end position="537"/>
    </location>
</feature>
<organism evidence="9 10">
    <name type="scientific">Pieris macdunnoughi</name>
    <dbReference type="NCBI Taxonomy" id="345717"/>
    <lineage>
        <taxon>Eukaryota</taxon>
        <taxon>Metazoa</taxon>
        <taxon>Ecdysozoa</taxon>
        <taxon>Arthropoda</taxon>
        <taxon>Hexapoda</taxon>
        <taxon>Insecta</taxon>
        <taxon>Pterygota</taxon>
        <taxon>Neoptera</taxon>
        <taxon>Endopterygota</taxon>
        <taxon>Lepidoptera</taxon>
        <taxon>Glossata</taxon>
        <taxon>Ditrysia</taxon>
        <taxon>Papilionoidea</taxon>
        <taxon>Pieridae</taxon>
        <taxon>Pierinae</taxon>
        <taxon>Pieris</taxon>
    </lineage>
</organism>
<dbReference type="Pfam" id="PF07645">
    <property type="entry name" value="EGF_CA"/>
    <property type="match status" value="1"/>
</dbReference>
<dbReference type="SUPFAM" id="SSF82671">
    <property type="entry name" value="SEA domain"/>
    <property type="match status" value="1"/>
</dbReference>
<evidence type="ECO:0000256" key="6">
    <source>
        <dbReference type="SAM" id="MobiDB-lite"/>
    </source>
</evidence>
<dbReference type="PROSITE" id="PS01187">
    <property type="entry name" value="EGF_CA"/>
    <property type="match status" value="1"/>
</dbReference>
<sequence length="2661" mass="296916">MSNGVEVLVRDKNFDGKQEQRMLKLLPVASTKVSNMGLKQNKSLLSSAVATFVSRQQMSAILPMHQLMQHNYIIKTCMTTYTYLTTIVHNKRSAISTFETIVSVVTTESLTNLYASEVLADLKPTKTKYMDVKTIHATATNNMYLENHPKIDKRVDSQEDDAMFDLIQPSEVSHSPCSTTSCSCSHTKTESLQSKYTNAKDAVSTTEKHGSKTTKRDKLKLDIKTTNKETLNMKTNYRPYDYEVNSQITPTDRIVEKYTEVISDYSDEKGTSHIETSDLLTNEQAPTPIKNNKLSYNNNNTSEKVKPEKPQKINKNKQVVAELIKLGSLGIKGLSQLTPIFEKMTGSFMKRQDDNQSTTSTTTPKPVTKLTQYSADKRVDSVETKQGNFPIYIPVDEMETSESQVSFSNVSMHPNFPWALEYKHSKGHILPPKIVQESPLVNGGIPISPGEIIRANSDVIVGKPAVGGPLTLAASGIKLHSSGNLPPLDSFMSDSEQYSVNEPYPLSLPQSNKPTQNNVDDSFDLRPPEPPKITPQRKPSLNVHALQSLPTNKNYEKPLYSTQGIVTSPKDRINQHKHTQSTNLNNDYGKPAFLDYIPPVVKPSNSIPLKQHIEFRPYDDKIIMDSSPSSSEIVSTKIDATDEDSSLSDSSESADKPFLVDIQPSRVANVLIPHGSSTALIFAGSSEPHKTGEYIDDPLPYPEPGYFGSFSIDAPQMTYVHSVNPSKDQFLKDSRIVTSLNLSNNQNIRFGEGINETRNEIPIRKNNQRYNLQHIPPPISMQETHLRIGPHITVYKPDNYKGDFEKYKQNKNSKPKDERQIIDREYENYLAVPPPPPKQQFSQEKPFIANKPYNQRPIVHTKPIHDMKVFLNVQHPVPDQLPPKITSEVYFASQAPTNSQHSTYTYHIPKAQATNNQFNKPNTENHTQSNSFSVVSSPNISNKSIVTNIGMDNTYSVTLNTGAGVKNIGGNAQMIGSSITVPISTSEHNGEINANIPIGTNFAIRVEDDPSKYDTVALHGKPDPSLSLLINKPIQSYFNKPLNSQSVKSTNILDQDKKDVIVSMPPSQNSHANFPMINEHSHNSVYTKESSSDTLEDKKSVDQKRPGKIISNIPTNSHGWYSSILNEDSIKHINNIKVDVTTTKVIPLTYDYNKDTKPNISKKITNIGKPPSDFLEATSTPVGNKFNIGRPFAKQKESDKPTVSTFTIKPSYIPTLNAGEQPVYNIPIIDDFDNDKTKISPIGQSKPVYENAEEIYDGKDNSDTEGEIDGEISSESMKVPIVTSSQEEKQHIKSAQDNTITKPLTSHSKIKINNVQSGSQTEKPFGSHNKTTYQSNSMSPIISQSNSYNMKPRPFTVSSSIPLDHQLQQPHWQINQMMENNNNTSYEDSYELNTGEKIYDNTVYRNNTSTKTSAEVQNNKRFDSQVNASHKNSSNIITSTVHISDKKPLFIKELEKSTLPTYITTSNSIINETFDDNIINLSPPPQNPNYPRPQQNKDLIMGMSPPPPDSGLSKHQSRPHQTQRPSLPIRTPPPYRNIPPRTLPPRLSSPRPQRKPIQKDEVSTYRPNHKQQEVINKSKRPYYNRYQPSSLLLPPPRELPTRLPDLNSIPETPLITASGSGLVFPTASISSSWLTSSAIDFPHRFDFAPTSVLFPEIITSSTVLLPDVNSAETSIEDSYSYEDVSYQSKEDSLDKSVVDKNNTDQSQEETSSANPMFSNHTSIFNESSHDSSQEDLTDKVQIIPIGVKNRTRKPYPVRVDNKYKISSKSNVIAPTRTITRPEILFPTRHVSNKVIRPPFNNSPSIHNVDVIESSETLLDEDFIKPTQVLNEYGDAPDKTSVIEKTLKSTFTINKNDEHIDTTILHHAGNEIKISDEIVPTKTKFKTSVVTFTKTLTELPELISSVGYVNLTHTLTVTHTKTSLISKSEGAVTETLILTNTHTSTVVDVITEIYTHVQPTTIIETVTKHIPIVKVEPTVVQEITTTKIPLDDISMSSEEKDKFVIRDSDDRVTENIQKIEAEEEKDSDTFFIVMNKSQNGGKLPPVKADIETGDYDGITRNEQVNNNGVSQVLFGEILLAGTPYLETTNIGHPAGFGKECQPDCKASRNERCQRIDGLMKCVCRPGFARMFPDRPCKPTYTYSVSLVLASQGNQRLRFHPNLADNSTKEYNQLAIATHEGINRMVMQSDLRDVFHGIHITGFRPVEMKGNNGMYQGVTNDFYVQLSDNAHEYRLKEVIEKYLRHNNYSLGGTDVHAAAEHIDRLNVSDFDECVSGQFHDCSEHAKCFNLRGTYTCSCLEGFADLSVNTLYPGRICSSEAVGCDTCNYHGTCFDRESAVICECFKWYAGRTCQVNLKAVLITVTVSGLLIITCVTIFASRRCCAARSPATQTFVIGCMQGMPSLHQGNMPKQRADRRALIAERETAETCSVQNASLPYVPTKRGRSSKCVMSEPPAHSPPPPPAPAVLIPRARLHQHSDSRDNLSRKKSLEACAEAKLISYLESGATNVTEEMRRKHSLESSYSANKDRHNKQGALVSAGFKVSTTVRPEDGIKEDDASSINKTDIDEQLSRFDTLRKSYSQEDNMSEWTDAERRLGELTLSEARSVGGTLPASTGRAASSTRLTHQEAHTMAERDLGSTFLLPHVHLYKPDPTSDVSEFDSL</sequence>
<evidence type="ECO:0000313" key="10">
    <source>
        <dbReference type="Proteomes" id="UP000663880"/>
    </source>
</evidence>
<feature type="compositionally biased region" description="Pro residues" evidence="6">
    <location>
        <begin position="1530"/>
        <end position="1543"/>
    </location>
</feature>
<evidence type="ECO:0000259" key="7">
    <source>
        <dbReference type="PROSITE" id="PS50024"/>
    </source>
</evidence>
<feature type="compositionally biased region" description="Pro residues" evidence="6">
    <location>
        <begin position="1482"/>
        <end position="1491"/>
    </location>
</feature>
<keyword evidence="10" id="KW-1185">Reference proteome</keyword>
<evidence type="ECO:0000256" key="1">
    <source>
        <dbReference type="ARBA" id="ARBA00022536"/>
    </source>
</evidence>
<feature type="compositionally biased region" description="Basic and acidic residues" evidence="6">
    <location>
        <begin position="1688"/>
        <end position="1702"/>
    </location>
</feature>
<keyword evidence="2" id="KW-0732">Signal</keyword>
<dbReference type="CDD" id="cd00054">
    <property type="entry name" value="EGF_CA"/>
    <property type="match status" value="2"/>
</dbReference>
<accession>A0A821WCL5</accession>
<feature type="domain" description="EGF-like" evidence="8">
    <location>
        <begin position="2267"/>
        <end position="2306"/>
    </location>
</feature>
<feature type="domain" description="SEA" evidence="7">
    <location>
        <begin position="2137"/>
        <end position="2258"/>
    </location>
</feature>
<dbReference type="PROSITE" id="PS50024">
    <property type="entry name" value="SEA"/>
    <property type="match status" value="1"/>
</dbReference>
<feature type="compositionally biased region" description="Pro residues" evidence="6">
    <location>
        <begin position="2454"/>
        <end position="2463"/>
    </location>
</feature>
<dbReference type="SUPFAM" id="SSF57184">
    <property type="entry name" value="Growth factor receptor domain"/>
    <property type="match status" value="1"/>
</dbReference>
<evidence type="ECO:0000259" key="8">
    <source>
        <dbReference type="PROSITE" id="PS50026"/>
    </source>
</evidence>
<dbReference type="SMART" id="SM00179">
    <property type="entry name" value="EGF_CA"/>
    <property type="match status" value="1"/>
</dbReference>
<feature type="region of interest" description="Disordered" evidence="6">
    <location>
        <begin position="1477"/>
        <end position="1580"/>
    </location>
</feature>
<feature type="region of interest" description="Disordered" evidence="6">
    <location>
        <begin position="1317"/>
        <end position="1337"/>
    </location>
</feature>
<dbReference type="PROSITE" id="PS00010">
    <property type="entry name" value="ASX_HYDROXYL"/>
    <property type="match status" value="1"/>
</dbReference>
<dbReference type="InterPro" id="IPR000082">
    <property type="entry name" value="SEA_dom"/>
</dbReference>
<keyword evidence="3" id="KW-0677">Repeat</keyword>
<comment type="caution">
    <text evidence="5">Lacks conserved residue(s) required for the propagation of feature annotation.</text>
</comment>
<feature type="compositionally biased region" description="Polar residues" evidence="6">
    <location>
        <begin position="1703"/>
        <end position="1726"/>
    </location>
</feature>
<dbReference type="InterPro" id="IPR001881">
    <property type="entry name" value="EGF-like_Ca-bd_dom"/>
</dbReference>
<evidence type="ECO:0000256" key="4">
    <source>
        <dbReference type="ARBA" id="ARBA00023157"/>
    </source>
</evidence>
<dbReference type="EMBL" id="CAJOBZ010000061">
    <property type="protein sequence ID" value="CAF4923657.1"/>
    <property type="molecule type" value="Genomic_DNA"/>
</dbReference>
<name>A0A821WCL5_9NEOP</name>
<dbReference type="GO" id="GO:0005509">
    <property type="term" value="F:calcium ion binding"/>
    <property type="evidence" value="ECO:0007669"/>
    <property type="project" value="InterPro"/>
</dbReference>
<reference evidence="9" key="1">
    <citation type="submission" date="2021-02" db="EMBL/GenBank/DDBJ databases">
        <authorList>
            <person name="Steward A R."/>
        </authorList>
    </citation>
    <scope>NUCLEOTIDE SEQUENCE</scope>
</reference>